<evidence type="ECO:0000313" key="2">
    <source>
        <dbReference type="Proteomes" id="UP000662857"/>
    </source>
</evidence>
<protein>
    <submittedName>
        <fullName evidence="1">Uncharacterized protein</fullName>
    </submittedName>
</protein>
<gene>
    <name evidence="1" type="ORF">JQS43_10575</name>
</gene>
<organism evidence="1 2">
    <name type="scientific">Natronosporangium hydrolyticum</name>
    <dbReference type="NCBI Taxonomy" id="2811111"/>
    <lineage>
        <taxon>Bacteria</taxon>
        <taxon>Bacillati</taxon>
        <taxon>Actinomycetota</taxon>
        <taxon>Actinomycetes</taxon>
        <taxon>Micromonosporales</taxon>
        <taxon>Micromonosporaceae</taxon>
        <taxon>Natronosporangium</taxon>
    </lineage>
</organism>
<name>A0A895YMI1_9ACTN</name>
<dbReference type="EMBL" id="CP070499">
    <property type="protein sequence ID" value="QSB16679.1"/>
    <property type="molecule type" value="Genomic_DNA"/>
</dbReference>
<accession>A0A895YMI1</accession>
<sequence length="161" mass="17919">MILLREGALTAVPDRAMEYVSEQTWARMTRRWRGRNCTALAYVAREILDGRTLLHGGIGRLVAHMVGIFEANQLARQFAYEISSRVPLPIVDEQLTVAARGLQLTGILFCWTQQRELAECACLVDLVKVEGKGQLRSLLLAAEGDWVQLRTVPAVVADDLS</sequence>
<proteinExistence type="predicted"/>
<dbReference type="RefSeq" id="WP_239678906.1">
    <property type="nucleotide sequence ID" value="NZ_CP070499.1"/>
</dbReference>
<reference evidence="1" key="1">
    <citation type="submission" date="2021-02" db="EMBL/GenBank/DDBJ databases">
        <title>Natrosporangium hydrolyticum gen. nov., sp. nov, a haloalkaliphilic actinobacterium from a soda solonchak soil.</title>
        <authorList>
            <person name="Sorokin D.Y."/>
            <person name="Khijniak T.V."/>
            <person name="Zakharycheva A.P."/>
            <person name="Boueva O.V."/>
            <person name="Ariskina E.V."/>
            <person name="Hahnke R.L."/>
            <person name="Bunk B."/>
            <person name="Sproer C."/>
            <person name="Schumann P."/>
            <person name="Evtushenko L.I."/>
            <person name="Kublanov I.V."/>
        </authorList>
    </citation>
    <scope>NUCLEOTIDE SEQUENCE</scope>
    <source>
        <strain evidence="1">DSM 106523</strain>
    </source>
</reference>
<keyword evidence="2" id="KW-1185">Reference proteome</keyword>
<evidence type="ECO:0000313" key="1">
    <source>
        <dbReference type="EMBL" id="QSB16679.1"/>
    </source>
</evidence>
<dbReference type="Proteomes" id="UP000662857">
    <property type="component" value="Chromosome"/>
</dbReference>
<dbReference type="KEGG" id="nhy:JQS43_10575"/>
<dbReference type="AlphaFoldDB" id="A0A895YMI1"/>